<keyword evidence="2" id="KW-1185">Reference proteome</keyword>
<protein>
    <submittedName>
        <fullName evidence="1">Uncharacterized protein</fullName>
    </submittedName>
</protein>
<organism evidence="1 2">
    <name type="scientific">Hydnum rufescens UP504</name>
    <dbReference type="NCBI Taxonomy" id="1448309"/>
    <lineage>
        <taxon>Eukaryota</taxon>
        <taxon>Fungi</taxon>
        <taxon>Dikarya</taxon>
        <taxon>Basidiomycota</taxon>
        <taxon>Agaricomycotina</taxon>
        <taxon>Agaricomycetes</taxon>
        <taxon>Cantharellales</taxon>
        <taxon>Hydnaceae</taxon>
        <taxon>Hydnum</taxon>
    </lineage>
</organism>
<dbReference type="Proteomes" id="UP000886523">
    <property type="component" value="Unassembled WGS sequence"/>
</dbReference>
<proteinExistence type="predicted"/>
<dbReference type="AlphaFoldDB" id="A0A9P6DHT4"/>
<dbReference type="EMBL" id="MU129184">
    <property type="protein sequence ID" value="KAF9504921.1"/>
    <property type="molecule type" value="Genomic_DNA"/>
</dbReference>
<evidence type="ECO:0000313" key="1">
    <source>
        <dbReference type="EMBL" id="KAF9504921.1"/>
    </source>
</evidence>
<comment type="caution">
    <text evidence="1">The sequence shown here is derived from an EMBL/GenBank/DDBJ whole genome shotgun (WGS) entry which is preliminary data.</text>
</comment>
<sequence>MKSSWRVAFQHLVQHSQTLCWLAPPCSVVCPCTGRIRNCCTTNTIHNSYSKCGLGRNCFAVWLSLRCPGTALTIRCL</sequence>
<name>A0A9P6DHT4_9AGAM</name>
<evidence type="ECO:0000313" key="2">
    <source>
        <dbReference type="Proteomes" id="UP000886523"/>
    </source>
</evidence>
<accession>A0A9P6DHT4</accession>
<reference evidence="1" key="1">
    <citation type="journal article" date="2020" name="Nat. Commun.">
        <title>Large-scale genome sequencing of mycorrhizal fungi provides insights into the early evolution of symbiotic traits.</title>
        <authorList>
            <person name="Miyauchi S."/>
            <person name="Kiss E."/>
            <person name="Kuo A."/>
            <person name="Drula E."/>
            <person name="Kohler A."/>
            <person name="Sanchez-Garcia M."/>
            <person name="Morin E."/>
            <person name="Andreopoulos B."/>
            <person name="Barry K.W."/>
            <person name="Bonito G."/>
            <person name="Buee M."/>
            <person name="Carver A."/>
            <person name="Chen C."/>
            <person name="Cichocki N."/>
            <person name="Clum A."/>
            <person name="Culley D."/>
            <person name="Crous P.W."/>
            <person name="Fauchery L."/>
            <person name="Girlanda M."/>
            <person name="Hayes R.D."/>
            <person name="Keri Z."/>
            <person name="LaButti K."/>
            <person name="Lipzen A."/>
            <person name="Lombard V."/>
            <person name="Magnuson J."/>
            <person name="Maillard F."/>
            <person name="Murat C."/>
            <person name="Nolan M."/>
            <person name="Ohm R.A."/>
            <person name="Pangilinan J."/>
            <person name="Pereira M.F."/>
            <person name="Perotto S."/>
            <person name="Peter M."/>
            <person name="Pfister S."/>
            <person name="Riley R."/>
            <person name="Sitrit Y."/>
            <person name="Stielow J.B."/>
            <person name="Szollosi G."/>
            <person name="Zifcakova L."/>
            <person name="Stursova M."/>
            <person name="Spatafora J.W."/>
            <person name="Tedersoo L."/>
            <person name="Vaario L.M."/>
            <person name="Yamada A."/>
            <person name="Yan M."/>
            <person name="Wang P."/>
            <person name="Xu J."/>
            <person name="Bruns T."/>
            <person name="Baldrian P."/>
            <person name="Vilgalys R."/>
            <person name="Dunand C."/>
            <person name="Henrissat B."/>
            <person name="Grigoriev I.V."/>
            <person name="Hibbett D."/>
            <person name="Nagy L.G."/>
            <person name="Martin F.M."/>
        </authorList>
    </citation>
    <scope>NUCLEOTIDE SEQUENCE</scope>
    <source>
        <strain evidence="1">UP504</strain>
    </source>
</reference>
<gene>
    <name evidence="1" type="ORF">BS47DRAFT_598054</name>
</gene>